<dbReference type="InterPro" id="IPR008978">
    <property type="entry name" value="HSP20-like_chaperone"/>
</dbReference>
<evidence type="ECO:0000313" key="5">
    <source>
        <dbReference type="EMBL" id="MVB07640.1"/>
    </source>
</evidence>
<dbReference type="Proteomes" id="UP000285951">
    <property type="component" value="Unassembled WGS sequence"/>
</dbReference>
<dbReference type="RefSeq" id="WP_156196070.1">
    <property type="nucleotide sequence ID" value="NZ_QTZN02000025.1"/>
</dbReference>
<sequence length="144" mass="16646">MTILRYSKGTNDFFTNQIMDQLFRETKGSLQNSEQRGVSLNPRTNVVDEKERFVIEMLIPGFAKKDVVIKVEDGFLKITGEKEEVEDRTYLRKEFSATKLERTFKLSEGIDQENISAEVRDGILFVNLPKAKVEEPKIKEITIQ</sequence>
<dbReference type="Gene3D" id="2.60.40.790">
    <property type="match status" value="1"/>
</dbReference>
<dbReference type="InterPro" id="IPR031107">
    <property type="entry name" value="Small_HSP"/>
</dbReference>
<dbReference type="Pfam" id="PF00011">
    <property type="entry name" value="HSP20"/>
    <property type="match status" value="1"/>
</dbReference>
<evidence type="ECO:0000256" key="2">
    <source>
        <dbReference type="RuleBase" id="RU003616"/>
    </source>
</evidence>
<evidence type="ECO:0000313" key="7">
    <source>
        <dbReference type="Proteomes" id="UP000462449"/>
    </source>
</evidence>
<comment type="caution">
    <text evidence="4">The sequence shown here is derived from an EMBL/GenBank/DDBJ whole genome shotgun (WGS) entry which is preliminary data.</text>
</comment>
<evidence type="ECO:0000313" key="4">
    <source>
        <dbReference type="EMBL" id="MUP38435.1"/>
    </source>
</evidence>
<dbReference type="EMBL" id="WOTW01000025">
    <property type="protein sequence ID" value="MUP38435.1"/>
    <property type="molecule type" value="Genomic_DNA"/>
</dbReference>
<keyword evidence="6" id="KW-1185">Reference proteome</keyword>
<dbReference type="PANTHER" id="PTHR11527">
    <property type="entry name" value="HEAT-SHOCK PROTEIN 20 FAMILY MEMBER"/>
    <property type="match status" value="1"/>
</dbReference>
<dbReference type="Proteomes" id="UP000462449">
    <property type="component" value="Unassembled WGS sequence"/>
</dbReference>
<evidence type="ECO:0000313" key="6">
    <source>
        <dbReference type="Proteomes" id="UP000285951"/>
    </source>
</evidence>
<reference evidence="4 7" key="2">
    <citation type="submission" date="2019-12" db="EMBL/GenBank/DDBJ databases">
        <title>Draft genome sequence of Labilibaculum sp. strain 44 isolated from deep waters of Black Sea.</title>
        <authorList>
            <person name="Yadav S."/>
            <person name="Villanueva L."/>
        </authorList>
    </citation>
    <scope>NUCLEOTIDE SEQUENCE [LARGE SCALE GENOMIC DNA]</scope>
    <source>
        <strain evidence="4 7">44</strain>
    </source>
</reference>
<name>A0A7M4D706_9BACT</name>
<dbReference type="EMBL" id="QTZN02000025">
    <property type="protein sequence ID" value="MVB07640.1"/>
    <property type="molecule type" value="Genomic_DNA"/>
</dbReference>
<dbReference type="AlphaFoldDB" id="A0A7M4D706"/>
<dbReference type="PROSITE" id="PS01031">
    <property type="entry name" value="SHSP"/>
    <property type="match status" value="1"/>
</dbReference>
<organism evidence="4 7">
    <name type="scientific">Labilibaculum euxinus</name>
    <dbReference type="NCBI Taxonomy" id="2686357"/>
    <lineage>
        <taxon>Bacteria</taxon>
        <taxon>Pseudomonadati</taxon>
        <taxon>Bacteroidota</taxon>
        <taxon>Bacteroidia</taxon>
        <taxon>Marinilabiliales</taxon>
        <taxon>Marinifilaceae</taxon>
        <taxon>Labilibaculum</taxon>
    </lineage>
</organism>
<evidence type="ECO:0000256" key="1">
    <source>
        <dbReference type="PROSITE-ProRule" id="PRU00285"/>
    </source>
</evidence>
<dbReference type="InterPro" id="IPR002068">
    <property type="entry name" value="A-crystallin/Hsp20_dom"/>
</dbReference>
<protein>
    <submittedName>
        <fullName evidence="4">Hsp20 family protein</fullName>
    </submittedName>
</protein>
<feature type="domain" description="SHSP" evidence="3">
    <location>
        <begin position="35"/>
        <end position="144"/>
    </location>
</feature>
<comment type="similarity">
    <text evidence="1 2">Belongs to the small heat shock protein (HSP20) family.</text>
</comment>
<gene>
    <name evidence="5" type="ORF">DWB62_011485</name>
    <name evidence="4" type="ORF">GNY23_11485</name>
</gene>
<dbReference type="OrthoDB" id="9814487at2"/>
<accession>A0A7M4D706</accession>
<reference evidence="5 6" key="1">
    <citation type="submission" date="2019-11" db="EMBL/GenBank/DDBJ databases">
        <title>Draft genome sequence of Labilibaculum sp. strain SYP isolated from Black Sea.</title>
        <authorList>
            <person name="Yadav S."/>
            <person name="Villanueva L."/>
        </authorList>
    </citation>
    <scope>NUCLEOTIDE SEQUENCE [LARGE SCALE GENOMIC DNA]</scope>
    <source>
        <strain evidence="5 6">44</strain>
    </source>
</reference>
<evidence type="ECO:0000259" key="3">
    <source>
        <dbReference type="PROSITE" id="PS01031"/>
    </source>
</evidence>
<dbReference type="SUPFAM" id="SSF49764">
    <property type="entry name" value="HSP20-like chaperones"/>
    <property type="match status" value="1"/>
</dbReference>
<proteinExistence type="inferred from homology"/>
<dbReference type="CDD" id="cd06464">
    <property type="entry name" value="ACD_sHsps-like"/>
    <property type="match status" value="1"/>
</dbReference>